<keyword evidence="10" id="KW-0407">Ion channel</keyword>
<dbReference type="RefSeq" id="WP_108359250.1">
    <property type="nucleotide sequence ID" value="NZ_NESP01000001.1"/>
</dbReference>
<dbReference type="Pfam" id="PF00520">
    <property type="entry name" value="Ion_trans"/>
    <property type="match status" value="1"/>
</dbReference>
<feature type="transmembrane region" description="Helical" evidence="11">
    <location>
        <begin position="62"/>
        <end position="82"/>
    </location>
</feature>
<keyword evidence="5" id="KW-0631">Potassium channel</keyword>
<evidence type="ECO:0000256" key="11">
    <source>
        <dbReference type="SAM" id="Phobius"/>
    </source>
</evidence>
<keyword evidence="4 11" id="KW-0812">Transmembrane</keyword>
<evidence type="ECO:0000256" key="10">
    <source>
        <dbReference type="ARBA" id="ARBA00023303"/>
    </source>
</evidence>
<feature type="transmembrane region" description="Helical" evidence="11">
    <location>
        <begin position="24"/>
        <end position="42"/>
    </location>
</feature>
<evidence type="ECO:0000256" key="8">
    <source>
        <dbReference type="ARBA" id="ARBA00023065"/>
    </source>
</evidence>
<dbReference type="EMBL" id="NESP01000001">
    <property type="protein sequence ID" value="PUE59953.1"/>
    <property type="molecule type" value="Genomic_DNA"/>
</dbReference>
<dbReference type="GO" id="GO:0005249">
    <property type="term" value="F:voltage-gated potassium channel activity"/>
    <property type="evidence" value="ECO:0007669"/>
    <property type="project" value="InterPro"/>
</dbReference>
<dbReference type="AlphaFoldDB" id="A0A315EQC2"/>
<feature type="domain" description="Ion transport" evidence="12">
    <location>
        <begin position="23"/>
        <end position="249"/>
    </location>
</feature>
<feature type="transmembrane region" description="Helical" evidence="11">
    <location>
        <begin position="157"/>
        <end position="175"/>
    </location>
</feature>
<protein>
    <recommendedName>
        <fullName evidence="12">Ion transport domain-containing protein</fullName>
    </recommendedName>
</protein>
<evidence type="ECO:0000256" key="3">
    <source>
        <dbReference type="ARBA" id="ARBA00022538"/>
    </source>
</evidence>
<keyword evidence="2" id="KW-0813">Transport</keyword>
<keyword evidence="6" id="KW-0630">Potassium</keyword>
<dbReference type="GO" id="GO:0001508">
    <property type="term" value="P:action potential"/>
    <property type="evidence" value="ECO:0007669"/>
    <property type="project" value="TreeGrafter"/>
</dbReference>
<evidence type="ECO:0000313" key="13">
    <source>
        <dbReference type="EMBL" id="PUE59953.1"/>
    </source>
</evidence>
<gene>
    <name evidence="13" type="ORF">B9Z44_10415</name>
</gene>
<comment type="subcellular location">
    <subcellularLocation>
        <location evidence="1">Membrane</location>
        <topology evidence="1">Multi-pass membrane protein</topology>
    </subcellularLocation>
</comment>
<evidence type="ECO:0000259" key="12">
    <source>
        <dbReference type="Pfam" id="PF00520"/>
    </source>
</evidence>
<dbReference type="Proteomes" id="UP000251341">
    <property type="component" value="Unassembled WGS sequence"/>
</dbReference>
<proteinExistence type="predicted"/>
<dbReference type="InterPro" id="IPR028325">
    <property type="entry name" value="VG_K_chnl"/>
</dbReference>
<dbReference type="InterPro" id="IPR005821">
    <property type="entry name" value="Ion_trans_dom"/>
</dbReference>
<dbReference type="SUPFAM" id="SSF81324">
    <property type="entry name" value="Voltage-gated potassium channels"/>
    <property type="match status" value="1"/>
</dbReference>
<accession>A0A315EQC2</accession>
<keyword evidence="7 11" id="KW-1133">Transmembrane helix</keyword>
<name>A0A315EQC2_9BURK</name>
<keyword evidence="14" id="KW-1185">Reference proteome</keyword>
<sequence length="303" mass="34281">MTTGFKNTLMEILDGSPKHTASRYVEWLITLVVLVNCSAVILDSVPEIHAEFKEFFHELEFWSVMFFTVEYIARVWSLGAKYNRDNGGSWKGRFEYMLSPFGLVDFFATMPHYMHMFFPALDLRILRVLRLLRILKLSKYNTALQDLFHAVYSERQAFGSAVFLLTIATIVSASLMHFAEGHHQPEFFGTIPHSIYWAIVTITSGYGNVEPLTKAGEAIALITGFLGVCMAAIMTGIVASAFSNQVARKKAAFEAQLREVFSDGNMSEEEQATLKRLQAHYRLSDEQVEAMMLRAKNKSSSNE</sequence>
<evidence type="ECO:0000256" key="2">
    <source>
        <dbReference type="ARBA" id="ARBA00022448"/>
    </source>
</evidence>
<evidence type="ECO:0000256" key="5">
    <source>
        <dbReference type="ARBA" id="ARBA00022826"/>
    </source>
</evidence>
<keyword evidence="9 11" id="KW-0472">Membrane</keyword>
<dbReference type="PANTHER" id="PTHR11537">
    <property type="entry name" value="VOLTAGE-GATED POTASSIUM CHANNEL"/>
    <property type="match status" value="1"/>
</dbReference>
<organism evidence="13 14">
    <name type="scientific">Limnohabitans curvus</name>
    <dbReference type="NCBI Taxonomy" id="323423"/>
    <lineage>
        <taxon>Bacteria</taxon>
        <taxon>Pseudomonadati</taxon>
        <taxon>Pseudomonadota</taxon>
        <taxon>Betaproteobacteria</taxon>
        <taxon>Burkholderiales</taxon>
        <taxon>Comamonadaceae</taxon>
        <taxon>Limnohabitans</taxon>
    </lineage>
</organism>
<evidence type="ECO:0000256" key="4">
    <source>
        <dbReference type="ARBA" id="ARBA00022692"/>
    </source>
</evidence>
<evidence type="ECO:0000313" key="14">
    <source>
        <dbReference type="Proteomes" id="UP000251341"/>
    </source>
</evidence>
<keyword evidence="8" id="KW-0406">Ion transport</keyword>
<evidence type="ECO:0000256" key="1">
    <source>
        <dbReference type="ARBA" id="ARBA00004141"/>
    </source>
</evidence>
<dbReference type="Gene3D" id="1.10.287.70">
    <property type="match status" value="1"/>
</dbReference>
<evidence type="ECO:0000256" key="7">
    <source>
        <dbReference type="ARBA" id="ARBA00022989"/>
    </source>
</evidence>
<comment type="caution">
    <text evidence="13">The sequence shown here is derived from an EMBL/GenBank/DDBJ whole genome shotgun (WGS) entry which is preliminary data.</text>
</comment>
<feature type="transmembrane region" description="Helical" evidence="11">
    <location>
        <begin position="218"/>
        <end position="242"/>
    </location>
</feature>
<evidence type="ECO:0000256" key="9">
    <source>
        <dbReference type="ARBA" id="ARBA00023136"/>
    </source>
</evidence>
<dbReference type="PANTHER" id="PTHR11537:SF254">
    <property type="entry name" value="POTASSIUM VOLTAGE-GATED CHANNEL PROTEIN SHAB"/>
    <property type="match status" value="1"/>
</dbReference>
<dbReference type="GO" id="GO:0008076">
    <property type="term" value="C:voltage-gated potassium channel complex"/>
    <property type="evidence" value="ECO:0007669"/>
    <property type="project" value="InterPro"/>
</dbReference>
<evidence type="ECO:0000256" key="6">
    <source>
        <dbReference type="ARBA" id="ARBA00022958"/>
    </source>
</evidence>
<reference evidence="13 14" key="1">
    <citation type="submission" date="2017-04" db="EMBL/GenBank/DDBJ databases">
        <title>Unexpected and diverse lifestyles within the genus Limnohabitans.</title>
        <authorList>
            <person name="Kasalicky V."/>
            <person name="Mehrshad M."/>
            <person name="Andrei S.-A."/>
            <person name="Salcher M."/>
            <person name="Kratochvilova H."/>
            <person name="Simek K."/>
            <person name="Ghai R."/>
        </authorList>
    </citation>
    <scope>NUCLEOTIDE SEQUENCE [LARGE SCALE GENOMIC DNA]</scope>
    <source>
        <strain evidence="13 14">MWH-C5</strain>
    </source>
</reference>
<keyword evidence="3" id="KW-0633">Potassium transport</keyword>
<dbReference type="PRINTS" id="PR00169">
    <property type="entry name" value="KCHANNEL"/>
</dbReference>